<evidence type="ECO:0000256" key="1">
    <source>
        <dbReference type="ARBA" id="ARBA00012493"/>
    </source>
</evidence>
<dbReference type="GO" id="GO:0003676">
    <property type="term" value="F:nucleic acid binding"/>
    <property type="evidence" value="ECO:0007669"/>
    <property type="project" value="InterPro"/>
</dbReference>
<dbReference type="InterPro" id="IPR041577">
    <property type="entry name" value="RT_RNaseH_2"/>
</dbReference>
<dbReference type="Pfam" id="PF17919">
    <property type="entry name" value="RT_RNaseH_2"/>
    <property type="match status" value="1"/>
</dbReference>
<gene>
    <name evidence="6" type="primary">pol</name>
    <name evidence="6" type="ORF">TNCV_3952031</name>
</gene>
<dbReference type="FunFam" id="3.30.70.270:FF:000020">
    <property type="entry name" value="Transposon Tf2-6 polyprotein-like Protein"/>
    <property type="match status" value="1"/>
</dbReference>
<evidence type="ECO:0000259" key="5">
    <source>
        <dbReference type="PROSITE" id="PS50994"/>
    </source>
</evidence>
<dbReference type="GO" id="GO:0042575">
    <property type="term" value="C:DNA polymerase complex"/>
    <property type="evidence" value="ECO:0007669"/>
    <property type="project" value="UniProtKB-ARBA"/>
</dbReference>
<dbReference type="Pfam" id="PF00078">
    <property type="entry name" value="RVT_1"/>
    <property type="match status" value="1"/>
</dbReference>
<dbReference type="Pfam" id="PF00665">
    <property type="entry name" value="rve"/>
    <property type="match status" value="1"/>
</dbReference>
<reference evidence="6" key="1">
    <citation type="submission" date="2020-08" db="EMBL/GenBank/DDBJ databases">
        <title>Multicomponent nature underlies the extraordinary mechanical properties of spider dragline silk.</title>
        <authorList>
            <person name="Kono N."/>
            <person name="Nakamura H."/>
            <person name="Mori M."/>
            <person name="Yoshida Y."/>
            <person name="Ohtoshi R."/>
            <person name="Malay A.D."/>
            <person name="Moran D.A.P."/>
            <person name="Tomita M."/>
            <person name="Numata K."/>
            <person name="Arakawa K."/>
        </authorList>
    </citation>
    <scope>NUCLEOTIDE SEQUENCE</scope>
</reference>
<keyword evidence="7" id="KW-1185">Reference proteome</keyword>
<dbReference type="SUPFAM" id="SSF56672">
    <property type="entry name" value="DNA/RNA polymerases"/>
    <property type="match status" value="1"/>
</dbReference>
<dbReference type="Proteomes" id="UP000887159">
    <property type="component" value="Unassembled WGS sequence"/>
</dbReference>
<dbReference type="EMBL" id="BMAU01021246">
    <property type="protein sequence ID" value="GFY04794.1"/>
    <property type="molecule type" value="Genomic_DNA"/>
</dbReference>
<dbReference type="InterPro" id="IPR043128">
    <property type="entry name" value="Rev_trsase/Diguanyl_cyclase"/>
</dbReference>
<dbReference type="SUPFAM" id="SSF53098">
    <property type="entry name" value="Ribonuclease H-like"/>
    <property type="match status" value="1"/>
</dbReference>
<dbReference type="InterPro" id="IPR000477">
    <property type="entry name" value="RT_dom"/>
</dbReference>
<evidence type="ECO:0000256" key="2">
    <source>
        <dbReference type="ARBA" id="ARBA00023268"/>
    </source>
</evidence>
<feature type="compositionally biased region" description="Low complexity" evidence="3">
    <location>
        <begin position="480"/>
        <end position="494"/>
    </location>
</feature>
<dbReference type="Gene3D" id="3.30.420.10">
    <property type="entry name" value="Ribonuclease H-like superfamily/Ribonuclease H"/>
    <property type="match status" value="1"/>
</dbReference>
<dbReference type="EC" id="2.7.7.49" evidence="1"/>
<feature type="domain" description="Integrase catalytic" evidence="5">
    <location>
        <begin position="233"/>
        <end position="349"/>
    </location>
</feature>
<dbReference type="AlphaFoldDB" id="A0A8X6VET6"/>
<dbReference type="InterPro" id="IPR012337">
    <property type="entry name" value="RNaseH-like_sf"/>
</dbReference>
<dbReference type="GO" id="GO:0003964">
    <property type="term" value="F:RNA-directed DNA polymerase activity"/>
    <property type="evidence" value="ECO:0007669"/>
    <property type="project" value="UniProtKB-EC"/>
</dbReference>
<proteinExistence type="predicted"/>
<feature type="region of interest" description="Disordered" evidence="3">
    <location>
        <begin position="478"/>
        <end position="498"/>
    </location>
</feature>
<dbReference type="PROSITE" id="PS50878">
    <property type="entry name" value="RT_POL"/>
    <property type="match status" value="1"/>
</dbReference>
<dbReference type="InterPro" id="IPR043502">
    <property type="entry name" value="DNA/RNA_pol_sf"/>
</dbReference>
<evidence type="ECO:0000259" key="4">
    <source>
        <dbReference type="PROSITE" id="PS50878"/>
    </source>
</evidence>
<dbReference type="CDD" id="cd01647">
    <property type="entry name" value="RT_LTR"/>
    <property type="match status" value="1"/>
</dbReference>
<evidence type="ECO:0000256" key="3">
    <source>
        <dbReference type="SAM" id="MobiDB-lite"/>
    </source>
</evidence>
<keyword evidence="2" id="KW-0511">Multifunctional enzyme</keyword>
<protein>
    <recommendedName>
        <fullName evidence="1">RNA-directed DNA polymerase</fullName>
        <ecNumber evidence="1">2.7.7.49</ecNumber>
    </recommendedName>
</protein>
<sequence>MSFGLRNAPSTFQRFITEVLYGLDFVFPYLDDVLVASSTEEEHSEHLKMVFERFQQYGLRINVSKSVMGAAQVEYLGFLITAEGSRPLPEKVQAIFNYKLPETIHDLRTFLGMINFYRRYLKDAAKTQAPLHELLKGAKKKDRRKVHWTDDTRRSFEKCKTDLAEAALLSFPRSGLPLSLCTDASDFAVGAVLQQLENERWKPIAFYSKKLNETQTRCQKCKVSRHTKSKLGEFEQPDERFSVVHIDLIGKLPPSEGMQYCLTCIDRFSCWMEAIPIPEITAEIVGRAFYEKWICRFGVPAKIVTDQGRQFEAELFRSIAAICGAKVAHTTSYHPQCNGKVERLHRTLKGAIKAHNNIRWTESLPTVLLGLRAAIRPDISYTIAQMVYDRLKPAYLLAVDNQNEQTSVGQKNEISNWKELSPMPDEQSTTSCGRKIKKTNATSKPYGYLLIDLKPETDESLRVRTGEKQLNLSVGTKQLNSAAGTNNSTSAAGTKTPLGNMNETTQLVSRNETTELCTAVDRLQPPTTACNRLQPPTTAYNRLHACTAFTAESAFSTYRRHYPVKKKNEVVSNIQIFGRII</sequence>
<evidence type="ECO:0000313" key="7">
    <source>
        <dbReference type="Proteomes" id="UP000887159"/>
    </source>
</evidence>
<dbReference type="PANTHER" id="PTHR37984:SF5">
    <property type="entry name" value="PROTEIN NYNRIN-LIKE"/>
    <property type="match status" value="1"/>
</dbReference>
<dbReference type="InterPro" id="IPR050951">
    <property type="entry name" value="Retrovirus_Pol_polyprotein"/>
</dbReference>
<dbReference type="PANTHER" id="PTHR37984">
    <property type="entry name" value="PROTEIN CBG26694"/>
    <property type="match status" value="1"/>
</dbReference>
<evidence type="ECO:0000313" key="6">
    <source>
        <dbReference type="EMBL" id="GFY04794.1"/>
    </source>
</evidence>
<dbReference type="FunFam" id="3.30.420.10:FF:000032">
    <property type="entry name" value="Retrovirus-related Pol polyprotein from transposon 297-like Protein"/>
    <property type="match status" value="1"/>
</dbReference>
<dbReference type="FunFam" id="3.30.70.270:FF:000003">
    <property type="entry name" value="Transposon Ty3-G Gag-Pol polyprotein"/>
    <property type="match status" value="1"/>
</dbReference>
<dbReference type="InterPro" id="IPR036397">
    <property type="entry name" value="RNaseH_sf"/>
</dbReference>
<feature type="domain" description="Reverse transcriptase" evidence="4">
    <location>
        <begin position="1"/>
        <end position="80"/>
    </location>
</feature>
<dbReference type="InterPro" id="IPR001584">
    <property type="entry name" value="Integrase_cat-core"/>
</dbReference>
<comment type="caution">
    <text evidence="6">The sequence shown here is derived from an EMBL/GenBank/DDBJ whole genome shotgun (WGS) entry which is preliminary data.</text>
</comment>
<dbReference type="PROSITE" id="PS50994">
    <property type="entry name" value="INTEGRASE"/>
    <property type="match status" value="1"/>
</dbReference>
<dbReference type="Gene3D" id="3.30.70.270">
    <property type="match status" value="2"/>
</dbReference>
<accession>A0A8X6VET6</accession>
<dbReference type="GO" id="GO:0015074">
    <property type="term" value="P:DNA integration"/>
    <property type="evidence" value="ECO:0007669"/>
    <property type="project" value="InterPro"/>
</dbReference>
<name>A0A8X6VET6_TRICX</name>
<organism evidence="6 7">
    <name type="scientific">Trichonephila clavipes</name>
    <name type="common">Golden silk orbweaver</name>
    <name type="synonym">Nephila clavipes</name>
    <dbReference type="NCBI Taxonomy" id="2585209"/>
    <lineage>
        <taxon>Eukaryota</taxon>
        <taxon>Metazoa</taxon>
        <taxon>Ecdysozoa</taxon>
        <taxon>Arthropoda</taxon>
        <taxon>Chelicerata</taxon>
        <taxon>Arachnida</taxon>
        <taxon>Araneae</taxon>
        <taxon>Araneomorphae</taxon>
        <taxon>Entelegynae</taxon>
        <taxon>Araneoidea</taxon>
        <taxon>Nephilidae</taxon>
        <taxon>Trichonephila</taxon>
    </lineage>
</organism>